<dbReference type="Proteomes" id="UP000008698">
    <property type="component" value="Unassembled WGS sequence"/>
</dbReference>
<accession>C9ST41</accession>
<name>C9ST41_VERA1</name>
<dbReference type="HOGENOM" id="CLU_2924465_0_0_1"/>
<dbReference type="EMBL" id="DS985224">
    <property type="protein sequence ID" value="EEY21956.1"/>
    <property type="molecule type" value="Genomic_DNA"/>
</dbReference>
<evidence type="ECO:0000313" key="1">
    <source>
        <dbReference type="EMBL" id="EEY21956.1"/>
    </source>
</evidence>
<protein>
    <submittedName>
        <fullName evidence="1">Uncharacterized protein</fullName>
    </submittedName>
</protein>
<dbReference type="KEGG" id="val:VDBG_08066"/>
<proteinExistence type="predicted"/>
<dbReference type="RefSeq" id="XP_003001807.1">
    <property type="nucleotide sequence ID" value="XM_003001761.1"/>
</dbReference>
<keyword evidence="2" id="KW-1185">Reference proteome</keyword>
<dbReference type="GeneID" id="9529947"/>
<organism evidence="2">
    <name type="scientific">Verticillium alfalfae (strain VaMs.102 / ATCC MYA-4576 / FGSC 10136)</name>
    <name type="common">Verticillium wilt of alfalfa</name>
    <name type="synonym">Verticillium albo-atrum</name>
    <dbReference type="NCBI Taxonomy" id="526221"/>
    <lineage>
        <taxon>Eukaryota</taxon>
        <taxon>Fungi</taxon>
        <taxon>Dikarya</taxon>
        <taxon>Ascomycota</taxon>
        <taxon>Pezizomycotina</taxon>
        <taxon>Sordariomycetes</taxon>
        <taxon>Hypocreomycetidae</taxon>
        <taxon>Glomerellales</taxon>
        <taxon>Plectosphaerellaceae</taxon>
        <taxon>Verticillium</taxon>
    </lineage>
</organism>
<sequence length="61" mass="6429">MPSEEKAPQGPLDIALPPLALPLRLLIDVQPGYRAGPNWLPFRLSLASSSLSAALPSHSLG</sequence>
<dbReference type="AlphaFoldDB" id="C9ST41"/>
<gene>
    <name evidence="1" type="ORF">VDBG_08066</name>
</gene>
<evidence type="ECO:0000313" key="2">
    <source>
        <dbReference type="Proteomes" id="UP000008698"/>
    </source>
</evidence>
<reference evidence="2" key="1">
    <citation type="journal article" date="2011" name="PLoS Pathog.">
        <title>Comparative genomics yields insights into niche adaptation of plant vascular wilt pathogens.</title>
        <authorList>
            <person name="Klosterman S.J."/>
            <person name="Subbarao K.V."/>
            <person name="Kang S."/>
            <person name="Veronese P."/>
            <person name="Gold S.E."/>
            <person name="Thomma B.P.H.J."/>
            <person name="Chen Z."/>
            <person name="Henrissat B."/>
            <person name="Lee Y.-H."/>
            <person name="Park J."/>
            <person name="Garcia-Pedrajas M.D."/>
            <person name="Barbara D.J."/>
            <person name="Anchieta A."/>
            <person name="de Jonge R."/>
            <person name="Santhanam P."/>
            <person name="Maruthachalam K."/>
            <person name="Atallah Z."/>
            <person name="Amyotte S.G."/>
            <person name="Paz Z."/>
            <person name="Inderbitzin P."/>
            <person name="Hayes R.J."/>
            <person name="Heiman D.I."/>
            <person name="Young S."/>
            <person name="Zeng Q."/>
            <person name="Engels R."/>
            <person name="Galagan J."/>
            <person name="Cuomo C.A."/>
            <person name="Dobinson K.F."/>
            <person name="Ma L.-J."/>
        </authorList>
    </citation>
    <scope>NUCLEOTIDE SEQUENCE [LARGE SCALE GENOMIC DNA]</scope>
    <source>
        <strain evidence="2">VaMs.102 / ATCC MYA-4576 / FGSC 10136</strain>
    </source>
</reference>